<organism evidence="1 2">
    <name type="scientific">Bradyrhizobium daqingense</name>
    <dbReference type="NCBI Taxonomy" id="993502"/>
    <lineage>
        <taxon>Bacteria</taxon>
        <taxon>Pseudomonadati</taxon>
        <taxon>Pseudomonadota</taxon>
        <taxon>Alphaproteobacteria</taxon>
        <taxon>Hyphomicrobiales</taxon>
        <taxon>Nitrobacteraceae</taxon>
        <taxon>Bradyrhizobium</taxon>
    </lineage>
</organism>
<dbReference type="AlphaFoldDB" id="A0A562K897"/>
<dbReference type="EMBL" id="VLKL01000062">
    <property type="protein sequence ID" value="TWH91659.1"/>
    <property type="molecule type" value="Genomic_DNA"/>
</dbReference>
<gene>
    <name evidence="1" type="ORF">IQ17_07352</name>
</gene>
<name>A0A562K897_9BRAD</name>
<sequence>MQPQLNFHHNFREPVKIPGSFNLYYDPVQVDRQLTKLLIEGDPEYENPRHSFAARC</sequence>
<proteinExistence type="predicted"/>
<accession>A0A562K897</accession>
<dbReference type="Proteomes" id="UP000317176">
    <property type="component" value="Unassembled WGS sequence"/>
</dbReference>
<protein>
    <submittedName>
        <fullName evidence="1">Uncharacterized protein</fullName>
    </submittedName>
</protein>
<comment type="caution">
    <text evidence="1">The sequence shown here is derived from an EMBL/GenBank/DDBJ whole genome shotgun (WGS) entry which is preliminary data.</text>
</comment>
<keyword evidence="2" id="KW-1185">Reference proteome</keyword>
<evidence type="ECO:0000313" key="1">
    <source>
        <dbReference type="EMBL" id="TWH91659.1"/>
    </source>
</evidence>
<evidence type="ECO:0000313" key="2">
    <source>
        <dbReference type="Proteomes" id="UP000317176"/>
    </source>
</evidence>
<reference evidence="1 2" key="1">
    <citation type="journal article" date="2015" name="Stand. Genomic Sci.">
        <title>Genomic Encyclopedia of Bacterial and Archaeal Type Strains, Phase III: the genomes of soil and plant-associated and newly described type strains.</title>
        <authorList>
            <person name="Whitman W.B."/>
            <person name="Woyke T."/>
            <person name="Klenk H.P."/>
            <person name="Zhou Y."/>
            <person name="Lilburn T.G."/>
            <person name="Beck B.J."/>
            <person name="De Vos P."/>
            <person name="Vandamme P."/>
            <person name="Eisen J.A."/>
            <person name="Garrity G."/>
            <person name="Hugenholtz P."/>
            <person name="Kyrpides N.C."/>
        </authorList>
    </citation>
    <scope>NUCLEOTIDE SEQUENCE [LARGE SCALE GENOMIC DNA]</scope>
    <source>
        <strain evidence="1 2">CGMCC 1.10947</strain>
    </source>
</reference>